<protein>
    <submittedName>
        <fullName evidence="2">Uncharacterized protein</fullName>
    </submittedName>
</protein>
<feature type="region of interest" description="Disordered" evidence="1">
    <location>
        <begin position="1"/>
        <end position="31"/>
    </location>
</feature>
<sequence>MILCSHAPKQTSRKTTPSHMVTEESAERTSTYGDKIAGSEIICSKNCYSRIEHYSNNRHDSAQNELCDAKPIVSLRQRGQSMSSLSHLGLSMSSYSVTLGSINVLMMMMSRLS</sequence>
<dbReference type="EMBL" id="HACG01037190">
    <property type="protein sequence ID" value="CEK84055.1"/>
    <property type="molecule type" value="Transcribed_RNA"/>
</dbReference>
<dbReference type="AlphaFoldDB" id="A0A0B7AVZ4"/>
<reference evidence="2" key="1">
    <citation type="submission" date="2014-12" db="EMBL/GenBank/DDBJ databases">
        <title>Insight into the proteome of Arion vulgaris.</title>
        <authorList>
            <person name="Aradska J."/>
            <person name="Bulat T."/>
            <person name="Smidak R."/>
            <person name="Sarate P."/>
            <person name="Gangsoo J."/>
            <person name="Sialana F."/>
            <person name="Bilban M."/>
            <person name="Lubec G."/>
        </authorList>
    </citation>
    <scope>NUCLEOTIDE SEQUENCE</scope>
    <source>
        <tissue evidence="2">Skin</tissue>
    </source>
</reference>
<proteinExistence type="predicted"/>
<gene>
    <name evidence="2" type="primary">ORF140401</name>
</gene>
<name>A0A0B7AVZ4_9EUPU</name>
<evidence type="ECO:0000313" key="2">
    <source>
        <dbReference type="EMBL" id="CEK84055.1"/>
    </source>
</evidence>
<accession>A0A0B7AVZ4</accession>
<evidence type="ECO:0000256" key="1">
    <source>
        <dbReference type="SAM" id="MobiDB-lite"/>
    </source>
</evidence>
<organism evidence="2">
    <name type="scientific">Arion vulgaris</name>
    <dbReference type="NCBI Taxonomy" id="1028688"/>
    <lineage>
        <taxon>Eukaryota</taxon>
        <taxon>Metazoa</taxon>
        <taxon>Spiralia</taxon>
        <taxon>Lophotrochozoa</taxon>
        <taxon>Mollusca</taxon>
        <taxon>Gastropoda</taxon>
        <taxon>Heterobranchia</taxon>
        <taxon>Euthyneura</taxon>
        <taxon>Panpulmonata</taxon>
        <taxon>Eupulmonata</taxon>
        <taxon>Stylommatophora</taxon>
        <taxon>Helicina</taxon>
        <taxon>Arionoidea</taxon>
        <taxon>Arionidae</taxon>
        <taxon>Arion</taxon>
    </lineage>
</organism>
<feature type="compositionally biased region" description="Polar residues" evidence="1">
    <location>
        <begin position="8"/>
        <end position="19"/>
    </location>
</feature>